<dbReference type="GO" id="GO:0009007">
    <property type="term" value="F:site-specific DNA-methyltransferase (adenine-specific) activity"/>
    <property type="evidence" value="ECO:0007669"/>
    <property type="project" value="UniProtKB-EC"/>
</dbReference>
<keyword evidence="6" id="KW-0680">Restriction system</keyword>
<dbReference type="PANTHER" id="PTHR42933">
    <property type="entry name" value="SLR6095 PROTEIN"/>
    <property type="match status" value="1"/>
</dbReference>
<dbReference type="PRINTS" id="PR00507">
    <property type="entry name" value="N12N6MTFRASE"/>
</dbReference>
<dbReference type="InterPro" id="IPR003356">
    <property type="entry name" value="DNA_methylase_A-5"/>
</dbReference>
<name>A0A1I5LFD5_9SPHN</name>
<dbReference type="InterPro" id="IPR051537">
    <property type="entry name" value="DNA_Adenine_Mtase"/>
</dbReference>
<dbReference type="SUPFAM" id="SSF53335">
    <property type="entry name" value="S-adenosyl-L-methionine-dependent methyltransferases"/>
    <property type="match status" value="1"/>
</dbReference>
<evidence type="ECO:0000256" key="2">
    <source>
        <dbReference type="ARBA" id="ARBA00011900"/>
    </source>
</evidence>
<evidence type="ECO:0000313" key="10">
    <source>
        <dbReference type="EMBL" id="SFO95566.1"/>
    </source>
</evidence>
<feature type="domain" description="N6 adenine-specific DNA methyltransferase N-terminal" evidence="9">
    <location>
        <begin position="10"/>
        <end position="147"/>
    </location>
</feature>
<protein>
    <recommendedName>
        <fullName evidence="2">site-specific DNA-methyltransferase (adenine-specific)</fullName>
        <ecNumber evidence="2">2.1.1.72</ecNumber>
    </recommendedName>
</protein>
<dbReference type="GO" id="GO:0008170">
    <property type="term" value="F:N-methyltransferase activity"/>
    <property type="evidence" value="ECO:0007669"/>
    <property type="project" value="InterPro"/>
</dbReference>
<dbReference type="AlphaFoldDB" id="A0A1I5LFD5"/>
<keyword evidence="5" id="KW-0949">S-adenosyl-L-methionine</keyword>
<comment type="catalytic activity">
    <reaction evidence="7">
        <text>a 2'-deoxyadenosine in DNA + S-adenosyl-L-methionine = an N(6)-methyl-2'-deoxyadenosine in DNA + S-adenosyl-L-homocysteine + H(+)</text>
        <dbReference type="Rhea" id="RHEA:15197"/>
        <dbReference type="Rhea" id="RHEA-COMP:12418"/>
        <dbReference type="Rhea" id="RHEA-COMP:12419"/>
        <dbReference type="ChEBI" id="CHEBI:15378"/>
        <dbReference type="ChEBI" id="CHEBI:57856"/>
        <dbReference type="ChEBI" id="CHEBI:59789"/>
        <dbReference type="ChEBI" id="CHEBI:90615"/>
        <dbReference type="ChEBI" id="CHEBI:90616"/>
        <dbReference type="EC" id="2.1.1.72"/>
    </reaction>
</comment>
<dbReference type="InterPro" id="IPR022749">
    <property type="entry name" value="D12N6_MeTrfase_N"/>
</dbReference>
<proteinExistence type="inferred from homology"/>
<dbReference type="GO" id="GO:0032259">
    <property type="term" value="P:methylation"/>
    <property type="evidence" value="ECO:0007669"/>
    <property type="project" value="UniProtKB-KW"/>
</dbReference>
<dbReference type="STRING" id="604088.SAMN04488060_0954"/>
<evidence type="ECO:0000256" key="7">
    <source>
        <dbReference type="ARBA" id="ARBA00047942"/>
    </source>
</evidence>
<dbReference type="InterPro" id="IPR002052">
    <property type="entry name" value="DNA_methylase_N6_adenine_CS"/>
</dbReference>
<evidence type="ECO:0000256" key="1">
    <source>
        <dbReference type="ARBA" id="ARBA00006594"/>
    </source>
</evidence>
<dbReference type="GO" id="GO:0009307">
    <property type="term" value="P:DNA restriction-modification system"/>
    <property type="evidence" value="ECO:0007669"/>
    <property type="project" value="UniProtKB-KW"/>
</dbReference>
<evidence type="ECO:0000256" key="5">
    <source>
        <dbReference type="ARBA" id="ARBA00022691"/>
    </source>
</evidence>
<gene>
    <name evidence="10" type="ORF">SAMN04488060_0954</name>
</gene>
<dbReference type="OrthoDB" id="9806213at2"/>
<dbReference type="RefSeq" id="WP_090478520.1">
    <property type="nucleotide sequence ID" value="NZ_FOWZ01000001.1"/>
</dbReference>
<dbReference type="Pfam" id="PF02384">
    <property type="entry name" value="N6_Mtase"/>
    <property type="match status" value="1"/>
</dbReference>
<comment type="similarity">
    <text evidence="1">Belongs to the N(4)/N(6)-methyltransferase family.</text>
</comment>
<dbReference type="PANTHER" id="PTHR42933:SF3">
    <property type="entry name" value="TYPE I RESTRICTION ENZYME MJAVIII METHYLASE SUBUNIT"/>
    <property type="match status" value="1"/>
</dbReference>
<sequence length="749" mass="84832">MLTERHKEIAGTIWEIANRLRGPYRPPQYRLVMLPMVVLRRFDCVLEPTKDAVVAEYKRLLAANTPERAIPRLLTKIVDPNRTQPLYNTSAFTFEKLLGDSENIAPNLVSYINGFSPTAQRIFEKFKFSEQIEKLDASNRLYNIVKAMADPKVDLHPDRISNIEMGYIFEHLVMRFNEQANEEAGDHFTPREVIRLMTSLVYTGEKDVYKPGVYREIYDPACGTGGMLSISEEMILAGNERAKLGLFGQEYNDESWAICCSDMLIKDEETDNIKLGDTLGDGKTFDGFPEKKFHYMLANPPFGVEWKDQKDVVEKEHKDWGFSGRFGAGLPAINDGSFLFLQHMISKMHPHAGGDDNQPGSKIAVIFNGSPLFSGDAGSGPSNIRRWIIENDWLDAIVALPDQLFYNTGIFTYIWLVTNRKALERRGKVQLIDGTRFFDKMKKSLNNKRNELSEEHIRHLTEIYGRFEDGEEAKVCIDEKKDVWEKRVVSRIFDNHEFGFLKVVVERPLRLNLEASPERIARLDEQTAFANLSVSKKRKDAALIEKEEAAGREQQEAVRAVLKALEGKGRYMDRADFDADLAVAAKRAGVKLSAPIKKAIIAALGERDPKAEICRDSKGRPEPDSELRDTENIPLPAYARLPDAFAEKVAQSANAAHSGVKLPIFFGPDRPNEDLVKAMRGTIDAYMAVEVLPHVDDAWVDYTKTKVGYEIPINRHFYVYQPPRPIDDIEREISDLEGEIASLLKGLVA</sequence>
<keyword evidence="11" id="KW-1185">Reference proteome</keyword>
<organism evidence="10 11">
    <name type="scientific">Qipengyuania nanhaisediminis</name>
    <dbReference type="NCBI Taxonomy" id="604088"/>
    <lineage>
        <taxon>Bacteria</taxon>
        <taxon>Pseudomonadati</taxon>
        <taxon>Pseudomonadota</taxon>
        <taxon>Alphaproteobacteria</taxon>
        <taxon>Sphingomonadales</taxon>
        <taxon>Erythrobacteraceae</taxon>
        <taxon>Qipengyuania</taxon>
    </lineage>
</organism>
<evidence type="ECO:0000259" key="8">
    <source>
        <dbReference type="Pfam" id="PF02384"/>
    </source>
</evidence>
<dbReference type="PROSITE" id="PS00092">
    <property type="entry name" value="N6_MTASE"/>
    <property type="match status" value="1"/>
</dbReference>
<keyword evidence="4" id="KW-0808">Transferase</keyword>
<evidence type="ECO:0000256" key="6">
    <source>
        <dbReference type="ARBA" id="ARBA00022747"/>
    </source>
</evidence>
<evidence type="ECO:0000256" key="4">
    <source>
        <dbReference type="ARBA" id="ARBA00022679"/>
    </source>
</evidence>
<dbReference type="EMBL" id="FOWZ01000001">
    <property type="protein sequence ID" value="SFO95566.1"/>
    <property type="molecule type" value="Genomic_DNA"/>
</dbReference>
<evidence type="ECO:0000313" key="11">
    <source>
        <dbReference type="Proteomes" id="UP000199331"/>
    </source>
</evidence>
<keyword evidence="3" id="KW-0489">Methyltransferase</keyword>
<accession>A0A1I5LFD5</accession>
<evidence type="ECO:0000256" key="3">
    <source>
        <dbReference type="ARBA" id="ARBA00022603"/>
    </source>
</evidence>
<dbReference type="GO" id="GO:0003677">
    <property type="term" value="F:DNA binding"/>
    <property type="evidence" value="ECO:0007669"/>
    <property type="project" value="InterPro"/>
</dbReference>
<dbReference type="Pfam" id="PF12161">
    <property type="entry name" value="HsdM_N"/>
    <property type="match status" value="1"/>
</dbReference>
<dbReference type="Proteomes" id="UP000199331">
    <property type="component" value="Unassembled WGS sequence"/>
</dbReference>
<evidence type="ECO:0000259" key="9">
    <source>
        <dbReference type="Pfam" id="PF12161"/>
    </source>
</evidence>
<dbReference type="InterPro" id="IPR029063">
    <property type="entry name" value="SAM-dependent_MTases_sf"/>
</dbReference>
<dbReference type="Gene3D" id="3.40.50.150">
    <property type="entry name" value="Vaccinia Virus protein VP39"/>
    <property type="match status" value="1"/>
</dbReference>
<dbReference type="EC" id="2.1.1.72" evidence="2"/>
<reference evidence="11" key="1">
    <citation type="submission" date="2016-10" db="EMBL/GenBank/DDBJ databases">
        <authorList>
            <person name="Varghese N."/>
            <person name="Submissions S."/>
        </authorList>
    </citation>
    <scope>NUCLEOTIDE SEQUENCE [LARGE SCALE GENOMIC DNA]</scope>
    <source>
        <strain evidence="11">CGMCC 1.7715</strain>
    </source>
</reference>
<feature type="domain" description="DNA methylase adenine-specific" evidence="8">
    <location>
        <begin position="165"/>
        <end position="472"/>
    </location>
</feature>